<keyword evidence="4 11" id="KW-0732">Signal</keyword>
<keyword evidence="8" id="KW-0325">Glycoprotein</keyword>
<reference evidence="12" key="1">
    <citation type="submission" date="2016-09" db="EMBL/GenBank/DDBJ databases">
        <authorList>
            <person name="Hebert L."/>
            <person name="Moumen B."/>
        </authorList>
    </citation>
    <scope>NUCLEOTIDE SEQUENCE [LARGE SCALE GENOMIC DNA]</scope>
    <source>
        <strain evidence="12">OVI</strain>
    </source>
</reference>
<dbReference type="RefSeq" id="XP_067082492.1">
    <property type="nucleotide sequence ID" value="XM_067226391.1"/>
</dbReference>
<dbReference type="VEuPathDB" id="TriTrypDB:TEOVI_000349400"/>
<keyword evidence="3 10" id="KW-0812">Transmembrane</keyword>
<evidence type="ECO:0000256" key="2">
    <source>
        <dbReference type="ARBA" id="ARBA00007717"/>
    </source>
</evidence>
<dbReference type="AlphaFoldDB" id="A0A1G4IHH7"/>
<keyword evidence="6 10" id="KW-1133">Transmembrane helix</keyword>
<evidence type="ECO:0000256" key="4">
    <source>
        <dbReference type="ARBA" id="ARBA00022729"/>
    </source>
</evidence>
<dbReference type="GO" id="GO:0005789">
    <property type="term" value="C:endoplasmic reticulum membrane"/>
    <property type="evidence" value="ECO:0007669"/>
    <property type="project" value="UniProtKB-SubCell"/>
</dbReference>
<organism evidence="12 13">
    <name type="scientific">Trypanosoma equiperdum</name>
    <dbReference type="NCBI Taxonomy" id="5694"/>
    <lineage>
        <taxon>Eukaryota</taxon>
        <taxon>Discoba</taxon>
        <taxon>Euglenozoa</taxon>
        <taxon>Kinetoplastea</taxon>
        <taxon>Metakinetoplastina</taxon>
        <taxon>Trypanosomatida</taxon>
        <taxon>Trypanosomatidae</taxon>
        <taxon>Trypanosoma</taxon>
    </lineage>
</organism>
<sequence>MFLSLALLAVLVRIQVAASIPVLTADVAHAISFERSNAKSQTDASGGLGQSSFGSKQWLLRGAISQFNPADVSAHAGHTVFIPTEVHLTQADWKQLVSLPVNGVVAATSPFDTHNELLLQHQLSRATVSIPVYFLPQDGVAAEKLKKMFATLEVSEYAAVSIGNSVREVTPAANASFTGINIYASLKVKPKEASADTPRLLITASFDTLGVAPASLTAGGASAAVAAVDLWWRFNAEAAVNADMNAGVNVNAAPLNPYSVSFLLGNTARFNYAGTRWWLSNQQEEDLDRYALVLCLDELLTSDRSDNTFGEDVDGESTDGKQSADDSSRLYMHVHDSFHNDPYYSQVKELAEATAIKQGIHLTILVAKTNYHHYDLHFEHEVLAHRQVHAVTISSTRRYRSDQLFRAARYPLSTFPNTTKNYTDVAKQLGRRVDFVYAFAKALLRLPEHGATTTNNRLWVGNDAYMLGMLRHAAVSHRSPVANGGADQLKFAKSLERHMQNRLVMPSSPLGRRALSSSVSLSTYRLKPPGIVLFGPYEDVAHVSVVKRKSMELLVLLAAVVAVGIFAVLEFGFTRTIRVLMNCEGELETASSGSS</sequence>
<evidence type="ECO:0000313" key="13">
    <source>
        <dbReference type="Proteomes" id="UP000195570"/>
    </source>
</evidence>
<dbReference type="GeneID" id="92377434"/>
<dbReference type="EMBL" id="CZPT02001755">
    <property type="protein sequence ID" value="SCU71912.1"/>
    <property type="molecule type" value="Genomic_DNA"/>
</dbReference>
<dbReference type="GO" id="GO:0009966">
    <property type="term" value="P:regulation of signal transduction"/>
    <property type="evidence" value="ECO:0007669"/>
    <property type="project" value="InterPro"/>
</dbReference>
<evidence type="ECO:0000256" key="11">
    <source>
        <dbReference type="SAM" id="SignalP"/>
    </source>
</evidence>
<comment type="subcellular location">
    <subcellularLocation>
        <location evidence="1">Endoplasmic reticulum membrane</location>
        <topology evidence="1">Single-pass membrane protein</topology>
    </subcellularLocation>
</comment>
<feature type="transmembrane region" description="Helical" evidence="10">
    <location>
        <begin position="553"/>
        <end position="573"/>
    </location>
</feature>
<evidence type="ECO:0000256" key="7">
    <source>
        <dbReference type="ARBA" id="ARBA00023136"/>
    </source>
</evidence>
<comment type="similarity">
    <text evidence="2">Belongs to the nicastrin family.</text>
</comment>
<keyword evidence="13" id="KW-1185">Reference proteome</keyword>
<dbReference type="Gene3D" id="3.40.630.10">
    <property type="entry name" value="Zn peptidases"/>
    <property type="match status" value="1"/>
</dbReference>
<evidence type="ECO:0000256" key="9">
    <source>
        <dbReference type="SAM" id="MobiDB-lite"/>
    </source>
</evidence>
<evidence type="ECO:0000256" key="5">
    <source>
        <dbReference type="ARBA" id="ARBA00022824"/>
    </source>
</evidence>
<evidence type="ECO:0000256" key="6">
    <source>
        <dbReference type="ARBA" id="ARBA00022989"/>
    </source>
</evidence>
<accession>A0A1G4IHH7</accession>
<gene>
    <name evidence="12" type="ORF">TEOVI_000349400</name>
</gene>
<evidence type="ECO:0000256" key="1">
    <source>
        <dbReference type="ARBA" id="ARBA00004389"/>
    </source>
</evidence>
<evidence type="ECO:0000256" key="3">
    <source>
        <dbReference type="ARBA" id="ARBA00022692"/>
    </source>
</evidence>
<protein>
    <recommendedName>
        <fullName evidence="14">Nicalin</fullName>
    </recommendedName>
</protein>
<feature type="signal peptide" evidence="11">
    <location>
        <begin position="1"/>
        <end position="19"/>
    </location>
</feature>
<keyword evidence="7 10" id="KW-0472">Membrane</keyword>
<evidence type="ECO:0000256" key="10">
    <source>
        <dbReference type="SAM" id="Phobius"/>
    </source>
</evidence>
<feature type="chain" id="PRO_5009235497" description="Nicalin" evidence="11">
    <location>
        <begin position="20"/>
        <end position="595"/>
    </location>
</feature>
<name>A0A1G4IHH7_TRYEQ</name>
<dbReference type="InterPro" id="IPR016574">
    <property type="entry name" value="Nicalin"/>
</dbReference>
<evidence type="ECO:0000313" key="12">
    <source>
        <dbReference type="EMBL" id="SCU71912.1"/>
    </source>
</evidence>
<dbReference type="Proteomes" id="UP000195570">
    <property type="component" value="Unassembled WGS sequence"/>
</dbReference>
<evidence type="ECO:0008006" key="14">
    <source>
        <dbReference type="Google" id="ProtNLM"/>
    </source>
</evidence>
<keyword evidence="5" id="KW-0256">Endoplasmic reticulum</keyword>
<comment type="caution">
    <text evidence="12">The sequence shown here is derived from an EMBL/GenBank/DDBJ whole genome shotgun (WGS) entry which is preliminary data.</text>
</comment>
<dbReference type="PANTHER" id="PTHR31826">
    <property type="entry name" value="NICALIN"/>
    <property type="match status" value="1"/>
</dbReference>
<evidence type="ECO:0000256" key="8">
    <source>
        <dbReference type="ARBA" id="ARBA00023180"/>
    </source>
</evidence>
<proteinExistence type="inferred from homology"/>
<feature type="region of interest" description="Disordered" evidence="9">
    <location>
        <begin position="307"/>
        <end position="326"/>
    </location>
</feature>